<sequence>MLIERTSGTREVERDALAALATHLVDGAIVRPEPLRERDLAALPAVLLGEHHVGLPFDHVGIDNTAARAAVGHLVGLGRRRIAAIGAHSRRSTSTHPLQRRVRAADRVAARGARDRRATL</sequence>
<dbReference type="OrthoDB" id="2854648at2"/>
<dbReference type="InterPro" id="IPR028082">
    <property type="entry name" value="Peripla_BP_I"/>
</dbReference>
<dbReference type="eggNOG" id="COG1609">
    <property type="taxonomic scope" value="Bacteria"/>
</dbReference>
<gene>
    <name evidence="2" type="ordered locus">BN6_26740</name>
</gene>
<evidence type="ECO:0000256" key="1">
    <source>
        <dbReference type="SAM" id="MobiDB-lite"/>
    </source>
</evidence>
<accession>K0JX94</accession>
<feature type="compositionally biased region" description="Basic residues" evidence="1">
    <location>
        <begin position="87"/>
        <end position="102"/>
    </location>
</feature>
<dbReference type="HOGENOM" id="CLU_2048048_0_0_11"/>
<dbReference type="KEGG" id="sesp:BN6_26740"/>
<protein>
    <submittedName>
        <fullName evidence="2">Uncharacterized protein</fullName>
    </submittedName>
</protein>
<evidence type="ECO:0000313" key="2">
    <source>
        <dbReference type="EMBL" id="CCH29987.1"/>
    </source>
</evidence>
<dbReference type="PATRIC" id="fig|1179773.3.peg.2673"/>
<dbReference type="STRING" id="1179773.BN6_26740"/>
<dbReference type="BioCyc" id="SESP1179773:BN6_RS12960-MONOMER"/>
<reference evidence="2 3" key="1">
    <citation type="journal article" date="2012" name="BMC Genomics">
        <title>Complete genome sequence of Saccharothrix espanaensis DSM 44229T and comparison to the other completely sequenced Pseudonocardiaceae.</title>
        <authorList>
            <person name="Strobel T."/>
            <person name="Al-Dilaimi A."/>
            <person name="Blom J."/>
            <person name="Gessner A."/>
            <person name="Kalinowski J."/>
            <person name="Luzhetska M."/>
            <person name="Puhler A."/>
            <person name="Szczepanowski R."/>
            <person name="Bechthold A."/>
            <person name="Ruckert C."/>
        </authorList>
    </citation>
    <scope>NUCLEOTIDE SEQUENCE [LARGE SCALE GENOMIC DNA]</scope>
    <source>
        <strain evidence="3">ATCC 51144 / DSM 44229 / JCM 9112 / NBRC 15066 / NRRL 15764</strain>
    </source>
</reference>
<name>K0JX94_SACES</name>
<evidence type="ECO:0000313" key="3">
    <source>
        <dbReference type="Proteomes" id="UP000006281"/>
    </source>
</evidence>
<keyword evidence="3" id="KW-1185">Reference proteome</keyword>
<dbReference type="SUPFAM" id="SSF53822">
    <property type="entry name" value="Periplasmic binding protein-like I"/>
    <property type="match status" value="1"/>
</dbReference>
<organism evidence="2 3">
    <name type="scientific">Saccharothrix espanaensis (strain ATCC 51144 / DSM 44229 / JCM 9112 / NBRC 15066 / NRRL 15764)</name>
    <dbReference type="NCBI Taxonomy" id="1179773"/>
    <lineage>
        <taxon>Bacteria</taxon>
        <taxon>Bacillati</taxon>
        <taxon>Actinomycetota</taxon>
        <taxon>Actinomycetes</taxon>
        <taxon>Pseudonocardiales</taxon>
        <taxon>Pseudonocardiaceae</taxon>
        <taxon>Saccharothrix</taxon>
    </lineage>
</organism>
<feature type="region of interest" description="Disordered" evidence="1">
    <location>
        <begin position="87"/>
        <end position="120"/>
    </location>
</feature>
<dbReference type="RefSeq" id="WP_015100099.1">
    <property type="nucleotide sequence ID" value="NC_019673.1"/>
</dbReference>
<dbReference type="EMBL" id="HE804045">
    <property type="protein sequence ID" value="CCH29987.1"/>
    <property type="molecule type" value="Genomic_DNA"/>
</dbReference>
<dbReference type="AlphaFoldDB" id="K0JX94"/>
<dbReference type="Proteomes" id="UP000006281">
    <property type="component" value="Chromosome"/>
</dbReference>
<feature type="compositionally biased region" description="Basic and acidic residues" evidence="1">
    <location>
        <begin position="103"/>
        <end position="120"/>
    </location>
</feature>
<proteinExistence type="predicted"/>
<dbReference type="Gene3D" id="3.40.50.2300">
    <property type="match status" value="2"/>
</dbReference>